<protein>
    <recommendedName>
        <fullName evidence="2">Putative regulatory protein FmdB zinc ribbon domain-containing protein</fullName>
    </recommendedName>
</protein>
<dbReference type="Pfam" id="PF09723">
    <property type="entry name" value="Zn_ribbon_8"/>
    <property type="match status" value="1"/>
</dbReference>
<dbReference type="PANTHER" id="PTHR34404:SF2">
    <property type="entry name" value="CONSERVED SERINE RICH PROTEIN"/>
    <property type="match status" value="1"/>
</dbReference>
<dbReference type="SMART" id="SM00834">
    <property type="entry name" value="CxxC_CXXC_SSSS"/>
    <property type="match status" value="1"/>
</dbReference>
<dbReference type="EMBL" id="UINC01225658">
    <property type="protein sequence ID" value="SVE55821.1"/>
    <property type="molecule type" value="Genomic_DNA"/>
</dbReference>
<proteinExistence type="predicted"/>
<sequence>MEDSLPNYDYSCEECGADFELRLKFSDDVEQPCMECGSIAKRQFSAVPIVFKGSGWYVNDYGKKGSASGNSGDATTTDQSD</sequence>
<organism evidence="3">
    <name type="scientific">marine metagenome</name>
    <dbReference type="NCBI Taxonomy" id="408172"/>
    <lineage>
        <taxon>unclassified sequences</taxon>
        <taxon>metagenomes</taxon>
        <taxon>ecological metagenomes</taxon>
    </lineage>
</organism>
<name>A0A383EGE2_9ZZZZ</name>
<dbReference type="NCBIfam" id="TIGR02605">
    <property type="entry name" value="CxxC_CxxC_SSSS"/>
    <property type="match status" value="1"/>
</dbReference>
<dbReference type="PANTHER" id="PTHR34404">
    <property type="entry name" value="REGULATORY PROTEIN, FMDB FAMILY"/>
    <property type="match status" value="1"/>
</dbReference>
<feature type="domain" description="Putative regulatory protein FmdB zinc ribbon" evidence="2">
    <location>
        <begin position="6"/>
        <end position="45"/>
    </location>
</feature>
<accession>A0A383EGE2</accession>
<feature type="compositionally biased region" description="Polar residues" evidence="1">
    <location>
        <begin position="67"/>
        <end position="81"/>
    </location>
</feature>
<feature type="non-terminal residue" evidence="3">
    <location>
        <position position="81"/>
    </location>
</feature>
<evidence type="ECO:0000313" key="3">
    <source>
        <dbReference type="EMBL" id="SVE55821.1"/>
    </source>
</evidence>
<reference evidence="3" key="1">
    <citation type="submission" date="2018-05" db="EMBL/GenBank/DDBJ databases">
        <authorList>
            <person name="Lanie J.A."/>
            <person name="Ng W.-L."/>
            <person name="Kazmierczak K.M."/>
            <person name="Andrzejewski T.M."/>
            <person name="Davidsen T.M."/>
            <person name="Wayne K.J."/>
            <person name="Tettelin H."/>
            <person name="Glass J.I."/>
            <person name="Rusch D."/>
            <person name="Podicherti R."/>
            <person name="Tsui H.-C.T."/>
            <person name="Winkler M.E."/>
        </authorList>
    </citation>
    <scope>NUCLEOTIDE SEQUENCE</scope>
</reference>
<evidence type="ECO:0000256" key="1">
    <source>
        <dbReference type="SAM" id="MobiDB-lite"/>
    </source>
</evidence>
<dbReference type="InterPro" id="IPR013429">
    <property type="entry name" value="Regulatory_FmdB_Zinc_ribbon"/>
</dbReference>
<evidence type="ECO:0000259" key="2">
    <source>
        <dbReference type="SMART" id="SM00834"/>
    </source>
</evidence>
<feature type="region of interest" description="Disordered" evidence="1">
    <location>
        <begin position="62"/>
        <end position="81"/>
    </location>
</feature>
<dbReference type="AlphaFoldDB" id="A0A383EGE2"/>
<gene>
    <name evidence="3" type="ORF">METZ01_LOCUS508675</name>
</gene>